<comment type="similarity">
    <text evidence="5">Belongs to the NRP synthetase family.</text>
</comment>
<dbReference type="Proteomes" id="UP000326565">
    <property type="component" value="Unassembled WGS sequence"/>
</dbReference>
<dbReference type="GO" id="GO:0043041">
    <property type="term" value="P:amino acid activation for nonribosomal peptide biosynthetic process"/>
    <property type="evidence" value="ECO:0007669"/>
    <property type="project" value="TreeGrafter"/>
</dbReference>
<dbReference type="GO" id="GO:0031177">
    <property type="term" value="F:phosphopantetheine binding"/>
    <property type="evidence" value="ECO:0007669"/>
    <property type="project" value="TreeGrafter"/>
</dbReference>
<evidence type="ECO:0000313" key="7">
    <source>
        <dbReference type="EMBL" id="KAB8076249.1"/>
    </source>
</evidence>
<dbReference type="GO" id="GO:0005737">
    <property type="term" value="C:cytoplasm"/>
    <property type="evidence" value="ECO:0007669"/>
    <property type="project" value="TreeGrafter"/>
</dbReference>
<evidence type="ECO:0000256" key="5">
    <source>
        <dbReference type="ARBA" id="ARBA00029454"/>
    </source>
</evidence>
<dbReference type="PRINTS" id="PR00154">
    <property type="entry name" value="AMPBINDING"/>
</dbReference>
<accession>A0A5N5X6E8</accession>
<dbReference type="GO" id="GO:0016874">
    <property type="term" value="F:ligase activity"/>
    <property type="evidence" value="ECO:0007669"/>
    <property type="project" value="UniProtKB-KW"/>
</dbReference>
<sequence length="438" mass="48589">MATAISGRELPLLGIEALNGPTLAVIPYAVVIDPEQTLQQLVLSTNTNLWQVVKHSQFGVRNALAAAGRQSSTLFDTMVNILVSRKNEDEIAKEVFQLYGRRPVWKTEYTTLNIEDSAAGIEVTLTSRMEACRLEFILDHFCSALSLIATNPRTRQTMKATDLVSEKELKFLLNLSTELPVATRTLYGQFEAMAQLYSDRTAINYQNQQFLTYAKLNAQANRMANYFSEQGVVRGDIVPLLLEKSPLMITAILALFKLGAAYVPLSPENPLERNAYIAHDVKAKCIITETGHESYFASESDIPSLLLDQARLCAYCPELQEVTISPDDLAYLLYTSGSTGLPKGVMVTHGACAAAMQSIIDFEHRQGQESRMLQFSNYVFDVSLYDFFVALHSGGTLCIAPSDRLLNELVERGHAPAHFMHWKLRLFCSSGPAGHHIA</sequence>
<keyword evidence="4" id="KW-0808">Transferase</keyword>
<protein>
    <recommendedName>
        <fullName evidence="6">AMP-dependent synthetase/ligase domain-containing protein</fullName>
    </recommendedName>
</protein>
<gene>
    <name evidence="7" type="ORF">BDV29DRAFT_91904</name>
</gene>
<keyword evidence="1" id="KW-0596">Phosphopantetheine</keyword>
<dbReference type="Pfam" id="PF00501">
    <property type="entry name" value="AMP-binding"/>
    <property type="match status" value="1"/>
</dbReference>
<dbReference type="Gene3D" id="3.30.559.30">
    <property type="entry name" value="Nonribosomal peptide synthetase, condensation domain"/>
    <property type="match status" value="1"/>
</dbReference>
<dbReference type="EMBL" id="ML732183">
    <property type="protein sequence ID" value="KAB8076249.1"/>
    <property type="molecule type" value="Genomic_DNA"/>
</dbReference>
<dbReference type="SUPFAM" id="SSF52777">
    <property type="entry name" value="CoA-dependent acyltransferases"/>
    <property type="match status" value="1"/>
</dbReference>
<dbReference type="Gene3D" id="3.40.50.980">
    <property type="match status" value="2"/>
</dbReference>
<evidence type="ECO:0000259" key="6">
    <source>
        <dbReference type="Pfam" id="PF00501"/>
    </source>
</evidence>
<feature type="domain" description="AMP-dependent synthetase/ligase" evidence="6">
    <location>
        <begin position="190"/>
        <end position="407"/>
    </location>
</feature>
<dbReference type="OrthoDB" id="416786at2759"/>
<keyword evidence="2" id="KW-0597">Phosphoprotein</keyword>
<name>A0A5N5X6E8_9EURO</name>
<dbReference type="InterPro" id="IPR020459">
    <property type="entry name" value="AMP-binding"/>
</dbReference>
<keyword evidence="8" id="KW-1185">Reference proteome</keyword>
<evidence type="ECO:0000256" key="4">
    <source>
        <dbReference type="ARBA" id="ARBA00022679"/>
    </source>
</evidence>
<reference evidence="7 8" key="1">
    <citation type="submission" date="2019-04" db="EMBL/GenBank/DDBJ databases">
        <title>Friends and foes A comparative genomics study of 23 Aspergillus species from section Flavi.</title>
        <authorList>
            <consortium name="DOE Joint Genome Institute"/>
            <person name="Kjaerbolling I."/>
            <person name="Vesth T."/>
            <person name="Frisvad J.C."/>
            <person name="Nybo J.L."/>
            <person name="Theobald S."/>
            <person name="Kildgaard S."/>
            <person name="Isbrandt T."/>
            <person name="Kuo A."/>
            <person name="Sato A."/>
            <person name="Lyhne E.K."/>
            <person name="Kogle M.E."/>
            <person name="Wiebenga A."/>
            <person name="Kun R.S."/>
            <person name="Lubbers R.J."/>
            <person name="Makela M.R."/>
            <person name="Barry K."/>
            <person name="Chovatia M."/>
            <person name="Clum A."/>
            <person name="Daum C."/>
            <person name="Haridas S."/>
            <person name="He G."/>
            <person name="LaButti K."/>
            <person name="Lipzen A."/>
            <person name="Mondo S."/>
            <person name="Riley R."/>
            <person name="Salamov A."/>
            <person name="Simmons B.A."/>
            <person name="Magnuson J.K."/>
            <person name="Henrissat B."/>
            <person name="Mortensen U.H."/>
            <person name="Larsen T.O."/>
            <person name="Devries R.P."/>
            <person name="Grigoriev I.V."/>
            <person name="Machida M."/>
            <person name="Baker S.E."/>
            <person name="Andersen M.R."/>
        </authorList>
    </citation>
    <scope>NUCLEOTIDE SEQUENCE [LARGE SCALE GENOMIC DNA]</scope>
    <source>
        <strain evidence="7 8">CBS 151.66</strain>
    </source>
</reference>
<dbReference type="AlphaFoldDB" id="A0A5N5X6E8"/>
<dbReference type="GO" id="GO:0016740">
    <property type="term" value="F:transferase activity"/>
    <property type="evidence" value="ECO:0007669"/>
    <property type="project" value="UniProtKB-KW"/>
</dbReference>
<dbReference type="PROSITE" id="PS00455">
    <property type="entry name" value="AMP_BINDING"/>
    <property type="match status" value="1"/>
</dbReference>
<dbReference type="PANTHER" id="PTHR45527:SF1">
    <property type="entry name" value="FATTY ACID SYNTHASE"/>
    <property type="match status" value="1"/>
</dbReference>
<evidence type="ECO:0000256" key="3">
    <source>
        <dbReference type="ARBA" id="ARBA00022598"/>
    </source>
</evidence>
<evidence type="ECO:0000256" key="1">
    <source>
        <dbReference type="ARBA" id="ARBA00022450"/>
    </source>
</evidence>
<evidence type="ECO:0000256" key="2">
    <source>
        <dbReference type="ARBA" id="ARBA00022553"/>
    </source>
</evidence>
<dbReference type="SUPFAM" id="SSF56801">
    <property type="entry name" value="Acetyl-CoA synthetase-like"/>
    <property type="match status" value="1"/>
</dbReference>
<evidence type="ECO:0000313" key="8">
    <source>
        <dbReference type="Proteomes" id="UP000326565"/>
    </source>
</evidence>
<keyword evidence="3" id="KW-0436">Ligase</keyword>
<proteinExistence type="inferred from homology"/>
<organism evidence="7 8">
    <name type="scientific">Aspergillus leporis</name>
    <dbReference type="NCBI Taxonomy" id="41062"/>
    <lineage>
        <taxon>Eukaryota</taxon>
        <taxon>Fungi</taxon>
        <taxon>Dikarya</taxon>
        <taxon>Ascomycota</taxon>
        <taxon>Pezizomycotina</taxon>
        <taxon>Eurotiomycetes</taxon>
        <taxon>Eurotiomycetidae</taxon>
        <taxon>Eurotiales</taxon>
        <taxon>Aspergillaceae</taxon>
        <taxon>Aspergillus</taxon>
        <taxon>Aspergillus subgen. Circumdati</taxon>
    </lineage>
</organism>
<dbReference type="FunFam" id="3.40.50.980:FF:000001">
    <property type="entry name" value="Non-ribosomal peptide synthetase"/>
    <property type="match status" value="1"/>
</dbReference>
<dbReference type="GO" id="GO:0044550">
    <property type="term" value="P:secondary metabolite biosynthetic process"/>
    <property type="evidence" value="ECO:0007669"/>
    <property type="project" value="TreeGrafter"/>
</dbReference>
<dbReference type="InterPro" id="IPR000873">
    <property type="entry name" value="AMP-dep_synth/lig_dom"/>
</dbReference>
<dbReference type="PANTHER" id="PTHR45527">
    <property type="entry name" value="NONRIBOSOMAL PEPTIDE SYNTHETASE"/>
    <property type="match status" value="1"/>
</dbReference>
<dbReference type="InterPro" id="IPR020845">
    <property type="entry name" value="AMP-binding_CS"/>
</dbReference>